<dbReference type="EMBL" id="UINC01056876">
    <property type="protein sequence ID" value="SVB77421.1"/>
    <property type="molecule type" value="Genomic_DNA"/>
</dbReference>
<keyword evidence="1" id="KW-0812">Transmembrane</keyword>
<dbReference type="PANTHER" id="PTHR33741:SF5">
    <property type="entry name" value="TRANSMEMBRANE PROTEIN DDB_G0269096-RELATED"/>
    <property type="match status" value="1"/>
</dbReference>
<feature type="transmembrane region" description="Helical" evidence="1">
    <location>
        <begin position="37"/>
        <end position="56"/>
    </location>
</feature>
<evidence type="ECO:0000313" key="3">
    <source>
        <dbReference type="EMBL" id="SVB77421.1"/>
    </source>
</evidence>
<gene>
    <name evidence="3" type="ORF">METZ01_LOCUS230275</name>
</gene>
<evidence type="ECO:0000256" key="1">
    <source>
        <dbReference type="SAM" id="Phobius"/>
    </source>
</evidence>
<evidence type="ECO:0000259" key="2">
    <source>
        <dbReference type="Pfam" id="PF04982"/>
    </source>
</evidence>
<name>A0A382GTB3_9ZZZZ</name>
<sequence>MESSRNLGKVLTKYFSKMKGHRRTIGRPGVSPQKIKVSLWAWIGSSLGIGLCALLSSEVFEAQDTTLIIGSFGASAVLLYGMAKSPLAQPRSLVGGHLLSGMVGVACYQFLGTDWIAAALAVSFAIAAMILTDTVHPPGGATALIAVIGGPTVHQLGFWYVLAPVGLGTLILLSVALLVNNLSSDLSYPEYWY</sequence>
<keyword evidence="1" id="KW-1133">Transmembrane helix</keyword>
<dbReference type="InterPro" id="IPR007065">
    <property type="entry name" value="HPP"/>
</dbReference>
<protein>
    <recommendedName>
        <fullName evidence="2">HPP transmembrane region domain-containing protein</fullName>
    </recommendedName>
</protein>
<accession>A0A382GTB3</accession>
<feature type="transmembrane region" description="Helical" evidence="1">
    <location>
        <begin position="117"/>
        <end position="135"/>
    </location>
</feature>
<dbReference type="AlphaFoldDB" id="A0A382GTB3"/>
<organism evidence="3">
    <name type="scientific">marine metagenome</name>
    <dbReference type="NCBI Taxonomy" id="408172"/>
    <lineage>
        <taxon>unclassified sequences</taxon>
        <taxon>metagenomes</taxon>
        <taxon>ecological metagenomes</taxon>
    </lineage>
</organism>
<dbReference type="PANTHER" id="PTHR33741">
    <property type="entry name" value="TRANSMEMBRANE PROTEIN DDB_G0269096-RELATED"/>
    <property type="match status" value="1"/>
</dbReference>
<dbReference type="InterPro" id="IPR058581">
    <property type="entry name" value="TM_HPP"/>
</dbReference>
<feature type="domain" description="HPP transmembrane region" evidence="2">
    <location>
        <begin position="33"/>
        <end position="189"/>
    </location>
</feature>
<keyword evidence="1" id="KW-0472">Membrane</keyword>
<proteinExistence type="predicted"/>
<feature type="transmembrane region" description="Helical" evidence="1">
    <location>
        <begin position="93"/>
        <end position="111"/>
    </location>
</feature>
<feature type="transmembrane region" description="Helical" evidence="1">
    <location>
        <begin position="62"/>
        <end position="81"/>
    </location>
</feature>
<dbReference type="Pfam" id="PF04982">
    <property type="entry name" value="TM_HPP"/>
    <property type="match status" value="1"/>
</dbReference>
<reference evidence="3" key="1">
    <citation type="submission" date="2018-05" db="EMBL/GenBank/DDBJ databases">
        <authorList>
            <person name="Lanie J.A."/>
            <person name="Ng W.-L."/>
            <person name="Kazmierczak K.M."/>
            <person name="Andrzejewski T.M."/>
            <person name="Davidsen T.M."/>
            <person name="Wayne K.J."/>
            <person name="Tettelin H."/>
            <person name="Glass J.I."/>
            <person name="Rusch D."/>
            <person name="Podicherti R."/>
            <person name="Tsui H.-C.T."/>
            <person name="Winkler M.E."/>
        </authorList>
    </citation>
    <scope>NUCLEOTIDE SEQUENCE</scope>
</reference>
<feature type="transmembrane region" description="Helical" evidence="1">
    <location>
        <begin position="156"/>
        <end position="179"/>
    </location>
</feature>